<dbReference type="Pfam" id="PF01636">
    <property type="entry name" value="APH"/>
    <property type="match status" value="1"/>
</dbReference>
<dbReference type="PANTHER" id="PTHR21310:SF15">
    <property type="entry name" value="AMINOGLYCOSIDE PHOSPHOTRANSFERASE DOMAIN-CONTAINING PROTEIN"/>
    <property type="match status" value="1"/>
</dbReference>
<name>A0A8H4NNL6_9HYPO</name>
<dbReference type="PANTHER" id="PTHR21310">
    <property type="entry name" value="AMINOGLYCOSIDE PHOSPHOTRANSFERASE-RELATED-RELATED"/>
    <property type="match status" value="1"/>
</dbReference>
<comment type="caution">
    <text evidence="2">The sequence shown here is derived from an EMBL/GenBank/DDBJ whole genome shotgun (WGS) entry which is preliminary data.</text>
</comment>
<dbReference type="EMBL" id="JAADYS010003811">
    <property type="protein sequence ID" value="KAF4441810.1"/>
    <property type="molecule type" value="Genomic_DNA"/>
</dbReference>
<dbReference type="InterPro" id="IPR011009">
    <property type="entry name" value="Kinase-like_dom_sf"/>
</dbReference>
<sequence>MPSSPNLSIASSDNGYLGDDWPRMPDGTIWDGRNLLDLLRKGQSPFSPIWDVNLLFQEVEDKVGAKVIDVPCVHTGSNNYGFHLKLSDQRDVLARLGNADVNMPHYDGFSLHWLHKQLEFEAATYRLLQNNPDVPTDPLLYHRHPLQHGGIKTGIPEDISGRRLMIFEMANGQSRLWDKLDEQQKPVEWMPKELPLPISATRDFWLATFKAKVETMIKNEGDIIGWPEDKETVGPRALAAKKSLLQLIPLILPEGDEAVLYRPVLQHDDFGIHNMLNLVTESDQTRITSVFDWETGCIVPAVMSEITFMIVGCDLITDENGEPSVYVRSELAGRPEERAKNSAYSAAFLMMIKRKAPYLQEVLYKAKDARYLWIKLKKWKGQEPEEFFGQLGDWAEERLPKRGLMIPLSIFGPEIYPEANSVLERNRREPRQFDMAASMHNSQSQKTSPL</sequence>
<dbReference type="InterPro" id="IPR002575">
    <property type="entry name" value="Aminoglycoside_PTrfase"/>
</dbReference>
<evidence type="ECO:0000313" key="2">
    <source>
        <dbReference type="EMBL" id="KAF4441810.1"/>
    </source>
</evidence>
<keyword evidence="3" id="KW-1185">Reference proteome</keyword>
<evidence type="ECO:0000259" key="1">
    <source>
        <dbReference type="Pfam" id="PF01636"/>
    </source>
</evidence>
<proteinExistence type="predicted"/>
<protein>
    <submittedName>
        <fullName evidence="2">3-hydroxybutyryl- dehydratase</fullName>
    </submittedName>
</protein>
<dbReference type="InterPro" id="IPR051678">
    <property type="entry name" value="AGP_Transferase"/>
</dbReference>
<organism evidence="2 3">
    <name type="scientific">Fusarium albosuccineum</name>
    <dbReference type="NCBI Taxonomy" id="1237068"/>
    <lineage>
        <taxon>Eukaryota</taxon>
        <taxon>Fungi</taxon>
        <taxon>Dikarya</taxon>
        <taxon>Ascomycota</taxon>
        <taxon>Pezizomycotina</taxon>
        <taxon>Sordariomycetes</taxon>
        <taxon>Hypocreomycetidae</taxon>
        <taxon>Hypocreales</taxon>
        <taxon>Nectriaceae</taxon>
        <taxon>Fusarium</taxon>
        <taxon>Fusarium decemcellulare species complex</taxon>
    </lineage>
</organism>
<dbReference type="SUPFAM" id="SSF56112">
    <property type="entry name" value="Protein kinase-like (PK-like)"/>
    <property type="match status" value="1"/>
</dbReference>
<dbReference type="AlphaFoldDB" id="A0A8H4NNL6"/>
<feature type="domain" description="Aminoglycoside phosphotransferase" evidence="1">
    <location>
        <begin position="76"/>
        <end position="301"/>
    </location>
</feature>
<reference evidence="2 3" key="1">
    <citation type="submission" date="2020-01" db="EMBL/GenBank/DDBJ databases">
        <title>Identification and distribution of gene clusters putatively required for synthesis of sphingolipid metabolism inhibitors in phylogenetically diverse species of the filamentous fungus Fusarium.</title>
        <authorList>
            <person name="Kim H.-S."/>
            <person name="Busman M."/>
            <person name="Brown D.W."/>
            <person name="Divon H."/>
            <person name="Uhlig S."/>
            <person name="Proctor R.H."/>
        </authorList>
    </citation>
    <scope>NUCLEOTIDE SEQUENCE [LARGE SCALE GENOMIC DNA]</scope>
    <source>
        <strain evidence="2 3">NRRL 20459</strain>
    </source>
</reference>
<dbReference type="OrthoDB" id="3554464at2759"/>
<gene>
    <name evidence="2" type="ORF">FALBO_17314</name>
</gene>
<accession>A0A8H4NNL6</accession>
<evidence type="ECO:0000313" key="3">
    <source>
        <dbReference type="Proteomes" id="UP000554235"/>
    </source>
</evidence>
<dbReference type="Proteomes" id="UP000554235">
    <property type="component" value="Unassembled WGS sequence"/>
</dbReference>